<evidence type="ECO:0000313" key="6">
    <source>
        <dbReference type="Proteomes" id="UP001054857"/>
    </source>
</evidence>
<dbReference type="InterPro" id="IPR051132">
    <property type="entry name" value="3-5_Exonuclease_domain"/>
</dbReference>
<protein>
    <recommendedName>
        <fullName evidence="4">3'-5' exonuclease domain-containing protein</fullName>
    </recommendedName>
</protein>
<keyword evidence="2" id="KW-0378">Hydrolase</keyword>
<evidence type="ECO:0000313" key="5">
    <source>
        <dbReference type="EMBL" id="GFR50870.1"/>
    </source>
</evidence>
<dbReference type="GO" id="GO:0006139">
    <property type="term" value="P:nucleobase-containing compound metabolic process"/>
    <property type="evidence" value="ECO:0007669"/>
    <property type="project" value="InterPro"/>
</dbReference>
<dbReference type="EMBL" id="BMAR01000042">
    <property type="protein sequence ID" value="GFR50870.1"/>
    <property type="molecule type" value="Genomic_DNA"/>
</dbReference>
<dbReference type="PANTHER" id="PTHR13620">
    <property type="entry name" value="3-5 EXONUCLEASE"/>
    <property type="match status" value="1"/>
</dbReference>
<feature type="compositionally biased region" description="Pro residues" evidence="3">
    <location>
        <begin position="138"/>
        <end position="152"/>
    </location>
</feature>
<dbReference type="AlphaFoldDB" id="A0AAD3HSD9"/>
<dbReference type="SUPFAM" id="SSF53098">
    <property type="entry name" value="Ribonuclease H-like"/>
    <property type="match status" value="1"/>
</dbReference>
<sequence length="391" mass="41212">MYSHLLHAVGQQSGVAPLAFPAFYTGAAGEGPSAASIVQQLQAQQSGLLLGHTAGIYPHHAAWTSAAFMRQAAPPTASELLAAAGAAHMLMPGGLVPASLPQPSTSTSERRPQQQEHKQQHQPPQQQSTHRQQNMPAHPAPQLPKAVPPPASEPSTPAPSLKAAIDWRGAFAASPQPRSVLPPDHPGKGLQGLSELQLGAFEVLLAETPQAANLAIEALRSRMWDGIVAMGIEWAPESSGRGGGGSGGGGEPSPAALLQLSTAGLVVVLRTGSCGLPDAFRRALVEDSDVELVVASWSSSDERKFEECFGIETFWCKITELQKVAKACGHSKTGVKALVQAVLEPAVNIPKNKKFLPADWAAPVLRPEQLKYAVLDAACTEHVFRCLEGRF</sequence>
<dbReference type="GO" id="GO:0005737">
    <property type="term" value="C:cytoplasm"/>
    <property type="evidence" value="ECO:0007669"/>
    <property type="project" value="TreeGrafter"/>
</dbReference>
<evidence type="ECO:0000256" key="2">
    <source>
        <dbReference type="ARBA" id="ARBA00022801"/>
    </source>
</evidence>
<feature type="domain" description="3'-5' exonuclease" evidence="4">
    <location>
        <begin position="257"/>
        <end position="387"/>
    </location>
</feature>
<reference evidence="5 6" key="1">
    <citation type="journal article" date="2021" name="Sci. Rep.">
        <title>Genome sequencing of the multicellular alga Astrephomene provides insights into convergent evolution of germ-soma differentiation.</title>
        <authorList>
            <person name="Yamashita S."/>
            <person name="Yamamoto K."/>
            <person name="Matsuzaki R."/>
            <person name="Suzuki S."/>
            <person name="Yamaguchi H."/>
            <person name="Hirooka S."/>
            <person name="Minakuchi Y."/>
            <person name="Miyagishima S."/>
            <person name="Kawachi M."/>
            <person name="Toyoda A."/>
            <person name="Nozaki H."/>
        </authorList>
    </citation>
    <scope>NUCLEOTIDE SEQUENCE [LARGE SCALE GENOMIC DNA]</scope>
    <source>
        <strain evidence="5 6">NIES-4017</strain>
    </source>
</reference>
<feature type="compositionally biased region" description="Basic and acidic residues" evidence="3">
    <location>
        <begin position="108"/>
        <end position="119"/>
    </location>
</feature>
<dbReference type="Pfam" id="PF01612">
    <property type="entry name" value="DNA_pol_A_exo1"/>
    <property type="match status" value="1"/>
</dbReference>
<feature type="compositionally biased region" description="Low complexity" evidence="3">
    <location>
        <begin position="121"/>
        <end position="133"/>
    </location>
</feature>
<proteinExistence type="predicted"/>
<dbReference type="PANTHER" id="PTHR13620:SF104">
    <property type="entry name" value="EXONUCLEASE 3'-5' DOMAIN-CONTAINING PROTEIN 2"/>
    <property type="match status" value="1"/>
</dbReference>
<dbReference type="InterPro" id="IPR002562">
    <property type="entry name" value="3'-5'_exonuclease_dom"/>
</dbReference>
<evidence type="ECO:0000259" key="4">
    <source>
        <dbReference type="Pfam" id="PF01612"/>
    </source>
</evidence>
<dbReference type="Proteomes" id="UP001054857">
    <property type="component" value="Unassembled WGS sequence"/>
</dbReference>
<evidence type="ECO:0000256" key="3">
    <source>
        <dbReference type="SAM" id="MobiDB-lite"/>
    </source>
</evidence>
<dbReference type="GO" id="GO:0005634">
    <property type="term" value="C:nucleus"/>
    <property type="evidence" value="ECO:0007669"/>
    <property type="project" value="TreeGrafter"/>
</dbReference>
<dbReference type="Gene3D" id="3.30.420.10">
    <property type="entry name" value="Ribonuclease H-like superfamily/Ribonuclease H"/>
    <property type="match status" value="1"/>
</dbReference>
<evidence type="ECO:0000256" key="1">
    <source>
        <dbReference type="ARBA" id="ARBA00022722"/>
    </source>
</evidence>
<dbReference type="InterPro" id="IPR012337">
    <property type="entry name" value="RNaseH-like_sf"/>
</dbReference>
<dbReference type="GO" id="GO:0003676">
    <property type="term" value="F:nucleic acid binding"/>
    <property type="evidence" value="ECO:0007669"/>
    <property type="project" value="InterPro"/>
</dbReference>
<dbReference type="GO" id="GO:0008408">
    <property type="term" value="F:3'-5' exonuclease activity"/>
    <property type="evidence" value="ECO:0007669"/>
    <property type="project" value="InterPro"/>
</dbReference>
<keyword evidence="1" id="KW-0540">Nuclease</keyword>
<gene>
    <name evidence="5" type="ORF">Agub_g13158</name>
</gene>
<dbReference type="InterPro" id="IPR036397">
    <property type="entry name" value="RNaseH_sf"/>
</dbReference>
<name>A0AAD3HSD9_9CHLO</name>
<accession>A0AAD3HSD9</accession>
<comment type="caution">
    <text evidence="5">The sequence shown here is derived from an EMBL/GenBank/DDBJ whole genome shotgun (WGS) entry which is preliminary data.</text>
</comment>
<keyword evidence="6" id="KW-1185">Reference proteome</keyword>
<organism evidence="5 6">
    <name type="scientific">Astrephomene gubernaculifera</name>
    <dbReference type="NCBI Taxonomy" id="47775"/>
    <lineage>
        <taxon>Eukaryota</taxon>
        <taxon>Viridiplantae</taxon>
        <taxon>Chlorophyta</taxon>
        <taxon>core chlorophytes</taxon>
        <taxon>Chlorophyceae</taxon>
        <taxon>CS clade</taxon>
        <taxon>Chlamydomonadales</taxon>
        <taxon>Astrephomenaceae</taxon>
        <taxon>Astrephomene</taxon>
    </lineage>
</organism>
<feature type="region of interest" description="Disordered" evidence="3">
    <location>
        <begin position="94"/>
        <end position="160"/>
    </location>
</feature>